<evidence type="ECO:0000256" key="7">
    <source>
        <dbReference type="ARBA" id="ARBA00022824"/>
    </source>
</evidence>
<feature type="transmembrane region" description="Helical" evidence="12">
    <location>
        <begin position="219"/>
        <end position="239"/>
    </location>
</feature>
<feature type="chain" id="PRO_5016689251" description="Mannosyltransferase" evidence="13">
    <location>
        <begin position="16"/>
        <end position="529"/>
    </location>
</feature>
<dbReference type="AlphaFoldDB" id="A0A369KDB4"/>
<feature type="transmembrane region" description="Helical" evidence="12">
    <location>
        <begin position="94"/>
        <end position="111"/>
    </location>
</feature>
<comment type="function">
    <text evidence="10">Mannosyltransferase that operates in the biosynthetic pathway of dolichol-linked oligosaccharides, the glycan precursors employed in protein asparagine (N)-glycosylation. The assembly of dolichol-linked oligosaccharides begins on the cytosolic side of the endoplasmic reticulum membrane and finishes in its lumen. The sequential addition of sugars to dolichol pyrophosphate produces dolichol-linked oligosaccharides containing fourteen sugars, including two GlcNAcs, nine mannoses and three glucoses. Once assembled, the oligosaccharide is transferred from the lipid to nascent proteins by oligosaccharyltransferases. In the lumen of the endoplasmic reticulum, adds the eighth mannose residue in an alpha-1,6 linkage onto Man(7)GlcNAc(2)-PP-dolichol to produce Man(8)GlcNAc(2)-PP-dolichol.</text>
</comment>
<keyword evidence="6 12" id="KW-0812">Transmembrane</keyword>
<feature type="transmembrane region" description="Helical" evidence="12">
    <location>
        <begin position="300"/>
        <end position="315"/>
    </location>
</feature>
<evidence type="ECO:0000256" key="4">
    <source>
        <dbReference type="ARBA" id="ARBA00022676"/>
    </source>
</evidence>
<dbReference type="PANTHER" id="PTHR22760">
    <property type="entry name" value="GLYCOSYLTRANSFERASE"/>
    <property type="match status" value="1"/>
</dbReference>
<evidence type="ECO:0000256" key="13">
    <source>
        <dbReference type="SAM" id="SignalP"/>
    </source>
</evidence>
<protein>
    <recommendedName>
        <fullName evidence="12">Mannosyltransferase</fullName>
        <ecNumber evidence="12">2.4.1.-</ecNumber>
    </recommendedName>
</protein>
<evidence type="ECO:0000256" key="3">
    <source>
        <dbReference type="ARBA" id="ARBA00007063"/>
    </source>
</evidence>
<dbReference type="GO" id="GO:0006487">
    <property type="term" value="P:protein N-linked glycosylation"/>
    <property type="evidence" value="ECO:0007669"/>
    <property type="project" value="TreeGrafter"/>
</dbReference>
<dbReference type="STRING" id="39966.A0A369KDB4"/>
<evidence type="ECO:0000256" key="10">
    <source>
        <dbReference type="ARBA" id="ARBA00044721"/>
    </source>
</evidence>
<dbReference type="PANTHER" id="PTHR22760:SF1">
    <property type="entry name" value="DOL-P-MAN:MAN(7)GLCNAC(2)-PP-DOL ALPHA-1,6-MANNOSYLTRANSFERASE"/>
    <property type="match status" value="1"/>
</dbReference>
<comment type="similarity">
    <text evidence="3 12">Belongs to the glycosyltransferase 22 family.</text>
</comment>
<evidence type="ECO:0000256" key="9">
    <source>
        <dbReference type="ARBA" id="ARBA00023136"/>
    </source>
</evidence>
<evidence type="ECO:0000313" key="14">
    <source>
        <dbReference type="EMBL" id="RDB28916.1"/>
    </source>
</evidence>
<gene>
    <name evidence="14" type="ORF">Hypma_014911</name>
</gene>
<dbReference type="Pfam" id="PF03901">
    <property type="entry name" value="Glyco_transf_22"/>
    <property type="match status" value="1"/>
</dbReference>
<dbReference type="EMBL" id="LUEZ02000010">
    <property type="protein sequence ID" value="RDB28916.1"/>
    <property type="molecule type" value="Genomic_DNA"/>
</dbReference>
<dbReference type="InParanoid" id="A0A369KDB4"/>
<sequence length="529" mass="59085">MSIALDGLLFAVGWAHVLLAPYTKVEESFNLHATHDVLMYGTGPSTLHNYDHFTFPGAVPRTFVGSVILAWLSKPIIQLANQQGLISQKADMQVIVRLVLATLNALGLILVRRAASRRFGRLTGVFFTFLSISQFHLPFWMGRTLPNMYALLPVNIATSFLIDRAPNSMKPPKMSTIIAIALLTFTAVVVRAEVVLFLVPVVLQSLLLKYCTITDVIKVGFVSGVLSTALTILVDSYFWGDYYTWPELTGLYFNVYQGKSAEWGTSPRAAYWTTHLPKLLLSSLPLSIVGFFLDQRIRTLLLPSFLFIGLIGGLGHKEWRFIIYVVPIFNVAAARGAKWMVSLPKRTILGRLLFLAVISLLAFNVLVTYFFTLTSIHNYPGGQALALFHQLYPQGQTRPPPHIHICNLAAQSGASLFLQENAPPYPSPSYLASAHPVTNSTQWTYNKTESLSLKALTSSKSITHLISETKPDNQVQRDWKVVASVEGFKRWDVDTSLLKAGPRDLMTKSLFDVVKMVSEEKLWILERKR</sequence>
<evidence type="ECO:0000256" key="1">
    <source>
        <dbReference type="ARBA" id="ARBA00004477"/>
    </source>
</evidence>
<feature type="transmembrane region" description="Helical" evidence="12">
    <location>
        <begin position="321"/>
        <end position="340"/>
    </location>
</feature>
<dbReference type="UniPathway" id="UPA00378"/>
<keyword evidence="7 12" id="KW-0256">Endoplasmic reticulum</keyword>
<evidence type="ECO:0000313" key="15">
    <source>
        <dbReference type="Proteomes" id="UP000076154"/>
    </source>
</evidence>
<comment type="pathway">
    <text evidence="2">Protein modification; protein glycosylation.</text>
</comment>
<keyword evidence="13" id="KW-0732">Signal</keyword>
<dbReference type="Proteomes" id="UP000076154">
    <property type="component" value="Unassembled WGS sequence"/>
</dbReference>
<feature type="transmembrane region" description="Helical" evidence="12">
    <location>
        <begin position="177"/>
        <end position="207"/>
    </location>
</feature>
<evidence type="ECO:0000256" key="5">
    <source>
        <dbReference type="ARBA" id="ARBA00022679"/>
    </source>
</evidence>
<keyword evidence="9 12" id="KW-0472">Membrane</keyword>
<proteinExistence type="inferred from homology"/>
<organism evidence="14 15">
    <name type="scientific">Hypsizygus marmoreus</name>
    <name type="common">White beech mushroom</name>
    <name type="synonym">Agaricus marmoreus</name>
    <dbReference type="NCBI Taxonomy" id="39966"/>
    <lineage>
        <taxon>Eukaryota</taxon>
        <taxon>Fungi</taxon>
        <taxon>Dikarya</taxon>
        <taxon>Basidiomycota</taxon>
        <taxon>Agaricomycotina</taxon>
        <taxon>Agaricomycetes</taxon>
        <taxon>Agaricomycetidae</taxon>
        <taxon>Agaricales</taxon>
        <taxon>Tricholomatineae</taxon>
        <taxon>Lyophyllaceae</taxon>
        <taxon>Hypsizygus</taxon>
    </lineage>
</organism>
<evidence type="ECO:0000256" key="11">
    <source>
        <dbReference type="ARBA" id="ARBA00048899"/>
    </source>
</evidence>
<evidence type="ECO:0000256" key="6">
    <source>
        <dbReference type="ARBA" id="ARBA00022692"/>
    </source>
</evidence>
<evidence type="ECO:0000256" key="8">
    <source>
        <dbReference type="ARBA" id="ARBA00022989"/>
    </source>
</evidence>
<evidence type="ECO:0000256" key="12">
    <source>
        <dbReference type="RuleBase" id="RU363075"/>
    </source>
</evidence>
<feature type="transmembrane region" description="Helical" evidence="12">
    <location>
        <begin position="275"/>
        <end position="293"/>
    </location>
</feature>
<dbReference type="GO" id="GO:0052917">
    <property type="term" value="F:dol-P-Man:Man(7)GlcNAc(2)-PP-Dol alpha-1,6-mannosyltransferase activity"/>
    <property type="evidence" value="ECO:0007669"/>
    <property type="project" value="UniProtKB-EC"/>
</dbReference>
<keyword evidence="4 12" id="KW-0328">Glycosyltransferase</keyword>
<feature type="signal peptide" evidence="13">
    <location>
        <begin position="1"/>
        <end position="15"/>
    </location>
</feature>
<dbReference type="OrthoDB" id="19039at2759"/>
<comment type="catalytic activity">
    <reaction evidence="11">
        <text>an alpha-D-Man-(1-&gt;2)-alpha-D-Man-(1-&gt;2)-alpha-D-Man-(1-&gt;3)-[alpha-D-Man-(1-&gt;2)-alpha-D-Man-(1-&gt;3)-alpha-D-Man-(1-&gt;6)]-beta-D-Man-(1-&gt;4)-beta-D-GlcNAc-(1-&gt;4)-alpha-D-GlcNAc-diphospho-di-trans,poly-cis-dolichol + a di-trans,poly-cis-dolichyl beta-D-mannosyl phosphate = an alpha-D-Man-(1-&gt;2)-alpha-D-Man-(1-&gt;2)-alpha-D-Man-(1-&gt;3)-[alpha-D-Man-(1-&gt;2)-alpha-D-Man-(1-&gt;3)-[alpha-D-Man-(1-&gt;6)]-alpha-D-Man-(1-&gt;6)]-beta-D-Man-(1-&gt;4)-beta-D-GlcNAc-(1-&gt;4)-alpha-D-GlcNAc-diphospho-di-trans,poly-cis-dolichol + a di-trans,poly-cis-dolichyl phosphate + H(+)</text>
        <dbReference type="Rhea" id="RHEA:29535"/>
        <dbReference type="Rhea" id="RHEA-COMP:19498"/>
        <dbReference type="Rhea" id="RHEA-COMP:19501"/>
        <dbReference type="Rhea" id="RHEA-COMP:19518"/>
        <dbReference type="Rhea" id="RHEA-COMP:19519"/>
        <dbReference type="ChEBI" id="CHEBI:15378"/>
        <dbReference type="ChEBI" id="CHEBI:57683"/>
        <dbReference type="ChEBI" id="CHEBI:58211"/>
        <dbReference type="ChEBI" id="CHEBI:132517"/>
        <dbReference type="ChEBI" id="CHEBI:132519"/>
        <dbReference type="EC" id="2.4.1.260"/>
    </reaction>
    <physiologicalReaction direction="left-to-right" evidence="11">
        <dbReference type="Rhea" id="RHEA:29536"/>
    </physiologicalReaction>
</comment>
<dbReference type="InterPro" id="IPR005599">
    <property type="entry name" value="GPI_mannosylTrfase"/>
</dbReference>
<accession>A0A369KDB4</accession>
<comment type="caution">
    <text evidence="14">The sequence shown here is derived from an EMBL/GenBank/DDBJ whole genome shotgun (WGS) entry which is preliminary data.</text>
</comment>
<keyword evidence="15" id="KW-1185">Reference proteome</keyword>
<dbReference type="FunCoup" id="A0A369KDB4">
    <property type="interactions" value="176"/>
</dbReference>
<reference evidence="14" key="1">
    <citation type="submission" date="2018-04" db="EMBL/GenBank/DDBJ databases">
        <title>Whole genome sequencing of Hypsizygus marmoreus.</title>
        <authorList>
            <person name="Choi I.-G."/>
            <person name="Min B."/>
            <person name="Kim J.-G."/>
            <person name="Kim S."/>
            <person name="Oh Y.-L."/>
            <person name="Kong W.-S."/>
            <person name="Park H."/>
            <person name="Jeong J."/>
            <person name="Song E.-S."/>
        </authorList>
    </citation>
    <scope>NUCLEOTIDE SEQUENCE [LARGE SCALE GENOMIC DNA]</scope>
    <source>
        <strain evidence="14">51987-8</strain>
    </source>
</reference>
<dbReference type="GO" id="GO:0005789">
    <property type="term" value="C:endoplasmic reticulum membrane"/>
    <property type="evidence" value="ECO:0007669"/>
    <property type="project" value="UniProtKB-SubCell"/>
</dbReference>
<feature type="transmembrane region" description="Helical" evidence="12">
    <location>
        <begin position="123"/>
        <end position="141"/>
    </location>
</feature>
<comment type="subcellular location">
    <subcellularLocation>
        <location evidence="1 12">Endoplasmic reticulum membrane</location>
        <topology evidence="1 12">Multi-pass membrane protein</topology>
    </subcellularLocation>
</comment>
<dbReference type="EC" id="2.4.1.-" evidence="12"/>
<name>A0A369KDB4_HYPMA</name>
<keyword evidence="8 12" id="KW-1133">Transmembrane helix</keyword>
<feature type="transmembrane region" description="Helical" evidence="12">
    <location>
        <begin position="352"/>
        <end position="371"/>
    </location>
</feature>
<keyword evidence="5" id="KW-0808">Transferase</keyword>
<evidence type="ECO:0000256" key="2">
    <source>
        <dbReference type="ARBA" id="ARBA00004922"/>
    </source>
</evidence>